<dbReference type="Proteomes" id="UP000274100">
    <property type="component" value="Chromosome"/>
</dbReference>
<dbReference type="EMBL" id="LR134343">
    <property type="protein sequence ID" value="VEG13417.1"/>
    <property type="molecule type" value="Genomic_DNA"/>
</dbReference>
<dbReference type="GO" id="GO:0016740">
    <property type="term" value="F:transferase activity"/>
    <property type="evidence" value="ECO:0007669"/>
    <property type="project" value="UniProtKB-KW"/>
</dbReference>
<proteinExistence type="predicted"/>
<gene>
    <name evidence="2" type="ORF">NCTC10297_01380</name>
</gene>
<keyword evidence="1" id="KW-0732">Signal</keyword>
<evidence type="ECO:0000313" key="2">
    <source>
        <dbReference type="EMBL" id="VEG13417.1"/>
    </source>
</evidence>
<reference evidence="2 3" key="1">
    <citation type="submission" date="2018-12" db="EMBL/GenBank/DDBJ databases">
        <authorList>
            <consortium name="Pathogen Informatics"/>
        </authorList>
    </citation>
    <scope>NUCLEOTIDE SEQUENCE [LARGE SCALE GENOMIC DNA]</scope>
    <source>
        <strain evidence="2 3">NCTC10297</strain>
    </source>
</reference>
<sequence>MQKIVMVLVILMSLSACQSTPSGTNHNNQSLAVIYTEIAEQLLVAGEIDAAKNQLDRVFELNKNHAAAYRVLANIYQATQDDAYKQQARTLYKKAILLDETDMQNYMDYGLYLVQLGEYDEALQQFAKPSKEIGYAARLMAIENMAFIEYKKLQTLATAEQLSRAKTALYRAVQAGSQNPALLAAYQSVSNVGLLD</sequence>
<accession>A0A3S4R1G1</accession>
<keyword evidence="2" id="KW-0808">Transferase</keyword>
<feature type="chain" id="PRO_5018627519" evidence="1">
    <location>
        <begin position="19"/>
        <end position="196"/>
    </location>
</feature>
<feature type="signal peptide" evidence="1">
    <location>
        <begin position="1"/>
        <end position="18"/>
    </location>
</feature>
<name>A0A3S4R1G1_9GAMM</name>
<protein>
    <submittedName>
        <fullName evidence="2">Predicted O-linked N-acetylglucosamine transferase, SPINDLY family</fullName>
    </submittedName>
</protein>
<dbReference type="InterPro" id="IPR011990">
    <property type="entry name" value="TPR-like_helical_dom_sf"/>
</dbReference>
<dbReference type="PROSITE" id="PS51257">
    <property type="entry name" value="PROKAR_LIPOPROTEIN"/>
    <property type="match status" value="1"/>
</dbReference>
<dbReference type="AlphaFoldDB" id="A0A3S4R1G1"/>
<dbReference type="Gene3D" id="1.25.40.10">
    <property type="entry name" value="Tetratricopeptide repeat domain"/>
    <property type="match status" value="1"/>
</dbReference>
<dbReference type="KEGG" id="mcun:NCTC10297_01380"/>
<dbReference type="SUPFAM" id="SSF48452">
    <property type="entry name" value="TPR-like"/>
    <property type="match status" value="1"/>
</dbReference>
<evidence type="ECO:0000256" key="1">
    <source>
        <dbReference type="SAM" id="SignalP"/>
    </source>
</evidence>
<organism evidence="2 3">
    <name type="scientific">Moraxella cuniculi</name>
    <dbReference type="NCBI Taxonomy" id="34061"/>
    <lineage>
        <taxon>Bacteria</taxon>
        <taxon>Pseudomonadati</taxon>
        <taxon>Pseudomonadota</taxon>
        <taxon>Gammaproteobacteria</taxon>
        <taxon>Moraxellales</taxon>
        <taxon>Moraxellaceae</taxon>
        <taxon>Moraxella</taxon>
    </lineage>
</organism>
<evidence type="ECO:0000313" key="3">
    <source>
        <dbReference type="Proteomes" id="UP000274100"/>
    </source>
</evidence>